<dbReference type="SUPFAM" id="SSF56112">
    <property type="entry name" value="Protein kinase-like (PK-like)"/>
    <property type="match status" value="1"/>
</dbReference>
<dbReference type="EMBL" id="FNIE01000001">
    <property type="protein sequence ID" value="SDM65945.1"/>
    <property type="molecule type" value="Genomic_DNA"/>
</dbReference>
<dbReference type="InterPro" id="IPR002575">
    <property type="entry name" value="Aminoglycoside_PTrfase"/>
</dbReference>
<protein>
    <submittedName>
        <fullName evidence="2">Phosphotransferase enzyme family protein</fullName>
    </submittedName>
</protein>
<dbReference type="Proteomes" id="UP000199341">
    <property type="component" value="Unassembled WGS sequence"/>
</dbReference>
<evidence type="ECO:0000313" key="3">
    <source>
        <dbReference type="Proteomes" id="UP000199341"/>
    </source>
</evidence>
<dbReference type="STRING" id="310781.SAMN05216259_10186"/>
<feature type="domain" description="Aminoglycoside phosphotransferase" evidence="1">
    <location>
        <begin position="65"/>
        <end position="277"/>
    </location>
</feature>
<dbReference type="GO" id="GO:0004672">
    <property type="term" value="F:protein kinase activity"/>
    <property type="evidence" value="ECO:0007669"/>
    <property type="project" value="InterPro"/>
</dbReference>
<reference evidence="2 3" key="1">
    <citation type="submission" date="2016-10" db="EMBL/GenBank/DDBJ databases">
        <authorList>
            <person name="de Groot N.N."/>
        </authorList>
    </citation>
    <scope>NUCLEOTIDE SEQUENCE [LARGE SCALE GENOMIC DNA]</scope>
    <source>
        <strain evidence="2 3">CGMCC 4.2022</strain>
    </source>
</reference>
<name>A0A1G9V235_9ACTN</name>
<dbReference type="Pfam" id="PF01636">
    <property type="entry name" value="APH"/>
    <property type="match status" value="1"/>
</dbReference>
<dbReference type="Gene3D" id="3.30.200.20">
    <property type="entry name" value="Phosphorylase Kinase, domain 1"/>
    <property type="match status" value="1"/>
</dbReference>
<dbReference type="InterPro" id="IPR011009">
    <property type="entry name" value="Kinase-like_dom_sf"/>
</dbReference>
<keyword evidence="3" id="KW-1185">Reference proteome</keyword>
<accession>A0A1G9V235</accession>
<dbReference type="Gene3D" id="3.90.1200.10">
    <property type="match status" value="1"/>
</dbReference>
<proteinExistence type="predicted"/>
<gene>
    <name evidence="2" type="ORF">SAMN05216259_10186</name>
</gene>
<dbReference type="InterPro" id="IPR008266">
    <property type="entry name" value="Tyr_kinase_AS"/>
</dbReference>
<evidence type="ECO:0000259" key="1">
    <source>
        <dbReference type="Pfam" id="PF01636"/>
    </source>
</evidence>
<dbReference type="PROSITE" id="PS00109">
    <property type="entry name" value="PROTEIN_KINASE_TYR"/>
    <property type="match status" value="1"/>
</dbReference>
<evidence type="ECO:0000313" key="2">
    <source>
        <dbReference type="EMBL" id="SDM65945.1"/>
    </source>
</evidence>
<sequence length="331" mass="34846">MWPMGKRAGAKTTAVPAAAGVRLEWWAVPLAVRSEVEAALGSPVESAVTQTGGFSPGVAARVRLADGRRVFIKAVGPEPNPEAPGIHRAEARITAALPGAAPVPSLLTALDLDGWVVLVLEDVDGKMPAQPWQPDELRRVLAAAADLSVLLDPSPVEAPPVADRLGASFQGWRRLAAASAAGTDDLAWLGPWARRNLGRLADREAGWTAAAAGSALVHGDLRADNILLTEDRVVVVDWPWAAVGAAWFDVVAMGPSVVMQGTPDAVRLLDRHLHAQGAAPEDVTTVLIAAAGFFLHQSVQPPPPGLPTVRSFQRAQGEAALPWIRARTGWH</sequence>
<keyword evidence="2" id="KW-0808">Transferase</keyword>
<dbReference type="AlphaFoldDB" id="A0A1G9V235"/>
<organism evidence="2 3">
    <name type="scientific">Actinacidiphila guanduensis</name>
    <dbReference type="NCBI Taxonomy" id="310781"/>
    <lineage>
        <taxon>Bacteria</taxon>
        <taxon>Bacillati</taxon>
        <taxon>Actinomycetota</taxon>
        <taxon>Actinomycetes</taxon>
        <taxon>Kitasatosporales</taxon>
        <taxon>Streptomycetaceae</taxon>
        <taxon>Actinacidiphila</taxon>
    </lineage>
</organism>